<feature type="domain" description="AB hydrolase-1" evidence="2">
    <location>
        <begin position="41"/>
        <end position="244"/>
    </location>
</feature>
<dbReference type="InterPro" id="IPR000073">
    <property type="entry name" value="AB_hydrolase_1"/>
</dbReference>
<evidence type="ECO:0000259" key="2">
    <source>
        <dbReference type="Pfam" id="PF12697"/>
    </source>
</evidence>
<dbReference type="EMBL" id="CP010725">
    <property type="protein sequence ID" value="AUQ99501.1"/>
    <property type="molecule type" value="Genomic_DNA"/>
</dbReference>
<dbReference type="AlphaFoldDB" id="A0A2I7KA65"/>
<dbReference type="PANTHER" id="PTHR43798:SF29">
    <property type="entry name" value="AB HYDROLASE-1 DOMAIN-CONTAINING PROTEIN"/>
    <property type="match status" value="1"/>
</dbReference>
<dbReference type="SUPFAM" id="SSF53474">
    <property type="entry name" value="alpha/beta-Hydrolases"/>
    <property type="match status" value="1"/>
</dbReference>
<organism evidence="3 4">
    <name type="scientific">Phaeobacter inhibens</name>
    <dbReference type="NCBI Taxonomy" id="221822"/>
    <lineage>
        <taxon>Bacteria</taxon>
        <taxon>Pseudomonadati</taxon>
        <taxon>Pseudomonadota</taxon>
        <taxon>Alphaproteobacteria</taxon>
        <taxon>Rhodobacterales</taxon>
        <taxon>Roseobacteraceae</taxon>
        <taxon>Phaeobacter</taxon>
    </lineage>
</organism>
<sequence>MADQQGGAGQTNRARTAERAGGQGIAPLVMLPGLMGTAEVFVPQLRALSGVMPTMVAPLLGGDRIERIADHLLTQLPARFALAGLSMGGIVAMEILRRAPERVSRLCLMSTSPLPDTPTQAADWEPLIIAARSGRLEDVLRSCLPVDCLAPSPQRLDILNMIYQQGCTLGSELFVAQARALQRRTDQQAALRRFKGPTLILCGAQDRLTPLKRHEFMAALMPNARLRVIEGAGHLPTLEQPDQVTGAMAEWLAEVAPRQDERSDPAPDIASAAAGEAQSSVPPLPPLTLTNPLKTN</sequence>
<protein>
    <submittedName>
        <fullName evidence="3">Carboxylesterase bioH-like protein</fullName>
    </submittedName>
</protein>
<dbReference type="RefSeq" id="WP_102858797.1">
    <property type="nucleotide sequence ID" value="NZ_CP010725.1"/>
</dbReference>
<gene>
    <name evidence="3" type="ORF">PhaeoP88_02140</name>
</gene>
<dbReference type="InterPro" id="IPR050266">
    <property type="entry name" value="AB_hydrolase_sf"/>
</dbReference>
<reference evidence="3 4" key="2">
    <citation type="journal article" date="2017" name="Genome Biol. Evol.">
        <title>Trajectories and Drivers of Genome Evolution in Surface-Associated Marine Phaeobacter.</title>
        <authorList>
            <person name="Freese H.M."/>
            <person name="Sikorski J."/>
            <person name="Bunk B."/>
            <person name="Scheuner C."/>
            <person name="Meier-Kolthoff J.P."/>
            <person name="Sproer C."/>
            <person name="Gram L."/>
            <person name="Overmann J."/>
        </authorList>
    </citation>
    <scope>NUCLEOTIDE SEQUENCE [LARGE SCALE GENOMIC DNA]</scope>
    <source>
        <strain evidence="3 4">P88</strain>
    </source>
</reference>
<dbReference type="PANTHER" id="PTHR43798">
    <property type="entry name" value="MONOACYLGLYCEROL LIPASE"/>
    <property type="match status" value="1"/>
</dbReference>
<feature type="region of interest" description="Disordered" evidence="1">
    <location>
        <begin position="256"/>
        <end position="296"/>
    </location>
</feature>
<reference evidence="3 4" key="1">
    <citation type="journal article" date="2017" name="Front. Microbiol.">
        <title>Phaeobacter piscinae sp. nov., a species of the Roseobacter group and potential aquaculture probiont.</title>
        <authorList>
            <person name="Sonnenschein E.C."/>
            <person name="Phippen C.B.W."/>
            <person name="Nielsen K.F."/>
            <person name="Mateiu R.V."/>
            <person name="Melchiorsen J."/>
            <person name="Gram L."/>
            <person name="Overmann J."/>
            <person name="Freese H.M."/>
        </authorList>
    </citation>
    <scope>NUCLEOTIDE SEQUENCE [LARGE SCALE GENOMIC DNA]</scope>
    <source>
        <strain evidence="3 4">P88</strain>
    </source>
</reference>
<dbReference type="Pfam" id="PF12697">
    <property type="entry name" value="Abhydrolase_6"/>
    <property type="match status" value="1"/>
</dbReference>
<accession>A0A2I7KA65</accession>
<dbReference type="Gene3D" id="3.40.50.1820">
    <property type="entry name" value="alpha/beta hydrolase"/>
    <property type="match status" value="1"/>
</dbReference>
<evidence type="ECO:0000313" key="4">
    <source>
        <dbReference type="Proteomes" id="UP000236447"/>
    </source>
</evidence>
<dbReference type="Proteomes" id="UP000236447">
    <property type="component" value="Chromosome"/>
</dbReference>
<evidence type="ECO:0000313" key="3">
    <source>
        <dbReference type="EMBL" id="AUQ99501.1"/>
    </source>
</evidence>
<name>A0A2I7KA65_9RHOB</name>
<proteinExistence type="predicted"/>
<feature type="compositionally biased region" description="Low complexity" evidence="1">
    <location>
        <begin position="287"/>
        <end position="296"/>
    </location>
</feature>
<evidence type="ECO:0000256" key="1">
    <source>
        <dbReference type="SAM" id="MobiDB-lite"/>
    </source>
</evidence>
<dbReference type="InterPro" id="IPR029058">
    <property type="entry name" value="AB_hydrolase_fold"/>
</dbReference>
<dbReference type="PRINTS" id="PR00111">
    <property type="entry name" value="ABHYDROLASE"/>
</dbReference>